<evidence type="ECO:0000313" key="1">
    <source>
        <dbReference type="EMBL" id="MBE4753264.1"/>
    </source>
</evidence>
<comment type="caution">
    <text evidence="1">The sequence shown here is derived from an EMBL/GenBank/DDBJ whole genome shotgun (WGS) entry which is preliminary data.</text>
</comment>
<protein>
    <recommendedName>
        <fullName evidence="3">JAB domain-containing protein</fullName>
    </recommendedName>
</protein>
<evidence type="ECO:0008006" key="3">
    <source>
        <dbReference type="Google" id="ProtNLM"/>
    </source>
</evidence>
<name>A0ABR9PZJ3_9BACT</name>
<dbReference type="Proteomes" id="UP001516472">
    <property type="component" value="Unassembled WGS sequence"/>
</dbReference>
<reference evidence="1 2" key="1">
    <citation type="submission" date="2020-02" db="EMBL/GenBank/DDBJ databases">
        <authorList>
            <person name="Babadi Z.K."/>
            <person name="Risdian C."/>
            <person name="Ebrahimipour G.H."/>
            <person name="Wink J."/>
        </authorList>
    </citation>
    <scope>NUCLEOTIDE SEQUENCE [LARGE SCALE GENOMIC DNA]</scope>
    <source>
        <strain evidence="1 2">ZKHCc1 1396</strain>
    </source>
</reference>
<dbReference type="RefSeq" id="WP_193430414.1">
    <property type="nucleotide sequence ID" value="NZ_CBCSIP010000204.1"/>
</dbReference>
<proteinExistence type="predicted"/>
<sequence>MNPVLRQALFLLSMLALSCARPRLYYLRTELPILEERFDLAVAPGPWTHESIPTVVSDTANVPDDLVLPTLRALMALPGAADACDPNTGGPRPDAAEYCVALYRTPQDWRVSWPIRNLLRERNACQPPFGGVDDETFGREVPVVGFAHNHPCGTLMSSPDLNQFPAMKMADGLWTMVSYAASPGGRLARDARNQLIPAWAWLATGHKDEPRFYKWNPAGEVFQWDQEQGHWEFQATCHPQEASGMRSPRMLLPRCSPELKW</sequence>
<organism evidence="1 2">
    <name type="scientific">Corallococcus soli</name>
    <dbReference type="NCBI Taxonomy" id="2710757"/>
    <lineage>
        <taxon>Bacteria</taxon>
        <taxon>Pseudomonadati</taxon>
        <taxon>Myxococcota</taxon>
        <taxon>Myxococcia</taxon>
        <taxon>Myxococcales</taxon>
        <taxon>Cystobacterineae</taxon>
        <taxon>Myxococcaceae</taxon>
        <taxon>Corallococcus</taxon>
    </lineage>
</organism>
<gene>
    <name evidence="1" type="ORF">G4177_34450</name>
</gene>
<accession>A0ABR9PZJ3</accession>
<dbReference type="EMBL" id="JAAIYO010000017">
    <property type="protein sequence ID" value="MBE4753264.1"/>
    <property type="molecule type" value="Genomic_DNA"/>
</dbReference>
<dbReference type="PROSITE" id="PS51257">
    <property type="entry name" value="PROKAR_LIPOPROTEIN"/>
    <property type="match status" value="1"/>
</dbReference>
<keyword evidence="2" id="KW-1185">Reference proteome</keyword>
<evidence type="ECO:0000313" key="2">
    <source>
        <dbReference type="Proteomes" id="UP001516472"/>
    </source>
</evidence>